<sequence length="497" mass="54214">MIVWSLAEVCRKTLLLGCLSIFLIINGLASGLFAAGTVEVDRSSPFPLSLFPDETASLSNLSELGIESPDDELAFDELAFDELIDSGNAIDGGVQLASCCVPTETKRSQLTVGAFELVPYGTVWSDMVYATSRTVPGRFTLWIESDEVQGEPAFELDARRSRIGVDVKGPPIGLLGGLESRANFEVDFLGNFTTDNQPDVRLRHVFWEAKNENTRFLVGQTWDVISPLLPNTVSFPVLWTAGNIGFRRNQLRLERYADLGNRTSVTFQAALAQNVIQDFATGAAAAGIVRESGDWPMIQARSAIEFGGIEAAGQAMAFGLSGHIGETGFDFLGGHPANPNLAAEDDVRIRTWSANVDARIPISKRHSLQGEVFTGTNLSNVLGGAGQGVCPCLRVPIRSAGGWAEWRFVYSKKVSTHLGFSVDDPNDNDSLVGRTKNQAAYANLFLHVNDRLTTGFEVSHRRTEFHNRTNEPGFTFVESPTEPGDAVLLDWTLRYSF</sequence>
<dbReference type="Proteomes" id="UP000322699">
    <property type="component" value="Unassembled WGS sequence"/>
</dbReference>
<gene>
    <name evidence="1" type="ORF">LF1_27710</name>
</gene>
<proteinExistence type="predicted"/>
<dbReference type="EMBL" id="VRLW01000001">
    <property type="protein sequence ID" value="KAA1260232.1"/>
    <property type="molecule type" value="Genomic_DNA"/>
</dbReference>
<evidence type="ECO:0008006" key="3">
    <source>
        <dbReference type="Google" id="ProtNLM"/>
    </source>
</evidence>
<evidence type="ECO:0000313" key="1">
    <source>
        <dbReference type="EMBL" id="KAA1260232.1"/>
    </source>
</evidence>
<accession>A0A5B1CIZ8</accession>
<reference evidence="1 2" key="1">
    <citation type="submission" date="2019-08" db="EMBL/GenBank/DDBJ databases">
        <title>Deep-cultivation of Planctomycetes and their phenomic and genomic characterization uncovers novel biology.</title>
        <authorList>
            <person name="Wiegand S."/>
            <person name="Jogler M."/>
            <person name="Boedeker C."/>
            <person name="Pinto D."/>
            <person name="Vollmers J."/>
            <person name="Rivas-Marin E."/>
            <person name="Kohn T."/>
            <person name="Peeters S.H."/>
            <person name="Heuer A."/>
            <person name="Rast P."/>
            <person name="Oberbeckmann S."/>
            <person name="Bunk B."/>
            <person name="Jeske O."/>
            <person name="Meyerdierks A."/>
            <person name="Storesund J.E."/>
            <person name="Kallscheuer N."/>
            <person name="Luecker S."/>
            <person name="Lage O.M."/>
            <person name="Pohl T."/>
            <person name="Merkel B.J."/>
            <person name="Hornburger P."/>
            <person name="Mueller R.-W."/>
            <person name="Bruemmer F."/>
            <person name="Labrenz M."/>
            <person name="Spormann A.M."/>
            <person name="Op Den Camp H."/>
            <person name="Overmann J."/>
            <person name="Amann R."/>
            <person name="Jetten M.S.M."/>
            <person name="Mascher T."/>
            <person name="Medema M.H."/>
            <person name="Devos D.P."/>
            <person name="Kaster A.-K."/>
            <person name="Ovreas L."/>
            <person name="Rohde M."/>
            <person name="Galperin M.Y."/>
            <person name="Jogler C."/>
        </authorList>
    </citation>
    <scope>NUCLEOTIDE SEQUENCE [LARGE SCALE GENOMIC DNA]</scope>
    <source>
        <strain evidence="1 2">LF1</strain>
    </source>
</reference>
<protein>
    <recommendedName>
        <fullName evidence="3">Alginate export domain-containing protein</fullName>
    </recommendedName>
</protein>
<evidence type="ECO:0000313" key="2">
    <source>
        <dbReference type="Proteomes" id="UP000322699"/>
    </source>
</evidence>
<dbReference type="SUPFAM" id="SSF56935">
    <property type="entry name" value="Porins"/>
    <property type="match status" value="1"/>
</dbReference>
<comment type="caution">
    <text evidence="1">The sequence shown here is derived from an EMBL/GenBank/DDBJ whole genome shotgun (WGS) entry which is preliminary data.</text>
</comment>
<keyword evidence="2" id="KW-1185">Reference proteome</keyword>
<dbReference type="AlphaFoldDB" id="A0A5B1CIZ8"/>
<name>A0A5B1CIZ8_9BACT</name>
<organism evidence="1 2">
    <name type="scientific">Rubripirellula obstinata</name>
    <dbReference type="NCBI Taxonomy" id="406547"/>
    <lineage>
        <taxon>Bacteria</taxon>
        <taxon>Pseudomonadati</taxon>
        <taxon>Planctomycetota</taxon>
        <taxon>Planctomycetia</taxon>
        <taxon>Pirellulales</taxon>
        <taxon>Pirellulaceae</taxon>
        <taxon>Rubripirellula</taxon>
    </lineage>
</organism>